<accession>A0A4R6M241</accession>
<keyword evidence="6 11" id="KW-0547">Nucleotide-binding</keyword>
<dbReference type="InterPro" id="IPR018094">
    <property type="entry name" value="Thymidylate_kinase"/>
</dbReference>
<dbReference type="GO" id="GO:0006227">
    <property type="term" value="P:dUDP biosynthetic process"/>
    <property type="evidence" value="ECO:0007669"/>
    <property type="project" value="TreeGrafter"/>
</dbReference>
<keyword evidence="7 11" id="KW-0418">Kinase</keyword>
<dbReference type="PROSITE" id="PS01331">
    <property type="entry name" value="THYMIDYLATE_KINASE"/>
    <property type="match status" value="1"/>
</dbReference>
<dbReference type="GO" id="GO:0005829">
    <property type="term" value="C:cytosol"/>
    <property type="evidence" value="ECO:0007669"/>
    <property type="project" value="TreeGrafter"/>
</dbReference>
<evidence type="ECO:0000256" key="9">
    <source>
        <dbReference type="ARBA" id="ARBA00048743"/>
    </source>
</evidence>
<sequence length="265" mass="30635">MRSSRMLKSVFFFFESVKTHNYYLFCSWSLIALTEGLLYNYIINKIILTKFREGLAVLAEGFFITFEGIEGSGKTTQINLLAEYLREQGYQVLVSREPGGTALGEKIRELLLDPQYDSMDYRTEILLYAADRAQHVREKIKPALEQGKIVISDRFVDSNLAYQAAGRGLDYEMVYQINDWVIDSTWPDLTFILDIEIKEGLKRARALSLDEAGDRLEREVDDFHQRVRDAYLEMAEGERFALVDAGGDREEVQKNIKKIIARRLF</sequence>
<dbReference type="GO" id="GO:0006235">
    <property type="term" value="P:dTTP biosynthetic process"/>
    <property type="evidence" value="ECO:0007669"/>
    <property type="project" value="UniProtKB-UniRule"/>
</dbReference>
<dbReference type="HAMAP" id="MF_00165">
    <property type="entry name" value="Thymidylate_kinase"/>
    <property type="match status" value="1"/>
</dbReference>
<dbReference type="AlphaFoldDB" id="A0A4R6M241"/>
<evidence type="ECO:0000313" key="15">
    <source>
        <dbReference type="Proteomes" id="UP000295064"/>
    </source>
</evidence>
<evidence type="ECO:0000256" key="3">
    <source>
        <dbReference type="ARBA" id="ARBA00017144"/>
    </source>
</evidence>
<evidence type="ECO:0000256" key="6">
    <source>
        <dbReference type="ARBA" id="ARBA00022741"/>
    </source>
</evidence>
<dbReference type="FunFam" id="3.40.50.300:FF:000225">
    <property type="entry name" value="Thymidylate kinase"/>
    <property type="match status" value="1"/>
</dbReference>
<evidence type="ECO:0000256" key="1">
    <source>
        <dbReference type="ARBA" id="ARBA00009776"/>
    </source>
</evidence>
<gene>
    <name evidence="11" type="primary">tmk</name>
    <name evidence="14" type="ORF">DFR79_10125</name>
</gene>
<keyword evidence="5 11" id="KW-0545">Nucleotide biosynthesis</keyword>
<evidence type="ECO:0000256" key="11">
    <source>
        <dbReference type="HAMAP-Rule" id="MF_00165"/>
    </source>
</evidence>
<keyword evidence="4 11" id="KW-0808">Transferase</keyword>
<proteinExistence type="inferred from homology"/>
<organism evidence="14 15">
    <name type="scientific">Halanaerobium saccharolyticum</name>
    <dbReference type="NCBI Taxonomy" id="43595"/>
    <lineage>
        <taxon>Bacteria</taxon>
        <taxon>Bacillati</taxon>
        <taxon>Bacillota</taxon>
        <taxon>Clostridia</taxon>
        <taxon>Halanaerobiales</taxon>
        <taxon>Halanaerobiaceae</taxon>
        <taxon>Halanaerobium</taxon>
    </lineage>
</organism>
<dbReference type="Pfam" id="PF02223">
    <property type="entry name" value="Thymidylate_kin"/>
    <property type="match status" value="1"/>
</dbReference>
<comment type="similarity">
    <text evidence="1 11">Belongs to the thymidylate kinase family.</text>
</comment>
<feature type="binding site" evidence="11">
    <location>
        <begin position="68"/>
        <end position="75"/>
    </location>
    <ligand>
        <name>ATP</name>
        <dbReference type="ChEBI" id="CHEBI:30616"/>
    </ligand>
</feature>
<feature type="domain" description="Thymidylate kinase-like" evidence="13">
    <location>
        <begin position="66"/>
        <end position="256"/>
    </location>
</feature>
<evidence type="ECO:0000313" key="14">
    <source>
        <dbReference type="EMBL" id="TDO95026.1"/>
    </source>
</evidence>
<dbReference type="EC" id="2.7.4.9" evidence="2 11"/>
<dbReference type="GO" id="GO:0005524">
    <property type="term" value="F:ATP binding"/>
    <property type="evidence" value="ECO:0007669"/>
    <property type="project" value="UniProtKB-UniRule"/>
</dbReference>
<dbReference type="SUPFAM" id="SSF52540">
    <property type="entry name" value="P-loop containing nucleoside triphosphate hydrolases"/>
    <property type="match status" value="1"/>
</dbReference>
<keyword evidence="12" id="KW-0472">Membrane</keyword>
<dbReference type="InterPro" id="IPR027417">
    <property type="entry name" value="P-loop_NTPase"/>
</dbReference>
<dbReference type="GO" id="GO:0006233">
    <property type="term" value="P:dTDP biosynthetic process"/>
    <property type="evidence" value="ECO:0007669"/>
    <property type="project" value="InterPro"/>
</dbReference>
<evidence type="ECO:0000256" key="7">
    <source>
        <dbReference type="ARBA" id="ARBA00022777"/>
    </source>
</evidence>
<dbReference type="InterPro" id="IPR039430">
    <property type="entry name" value="Thymidylate_kin-like_dom"/>
</dbReference>
<dbReference type="InterPro" id="IPR018095">
    <property type="entry name" value="Thymidylate_kin_CS"/>
</dbReference>
<dbReference type="PANTHER" id="PTHR10344:SF4">
    <property type="entry name" value="UMP-CMP KINASE 2, MITOCHONDRIAL"/>
    <property type="match status" value="1"/>
</dbReference>
<dbReference type="GO" id="GO:0004798">
    <property type="term" value="F:dTMP kinase activity"/>
    <property type="evidence" value="ECO:0007669"/>
    <property type="project" value="UniProtKB-UniRule"/>
</dbReference>
<dbReference type="Proteomes" id="UP000295064">
    <property type="component" value="Unassembled WGS sequence"/>
</dbReference>
<evidence type="ECO:0000256" key="8">
    <source>
        <dbReference type="ARBA" id="ARBA00022840"/>
    </source>
</evidence>
<keyword evidence="12" id="KW-1133">Transmembrane helix</keyword>
<protein>
    <recommendedName>
        <fullName evidence="3 11">Thymidylate kinase</fullName>
        <ecNumber evidence="2 11">2.7.4.9</ecNumber>
    </recommendedName>
    <alternativeName>
        <fullName evidence="11">dTMP kinase</fullName>
    </alternativeName>
</protein>
<keyword evidence="12" id="KW-0812">Transmembrane</keyword>
<reference evidence="14 15" key="1">
    <citation type="submission" date="2019-03" db="EMBL/GenBank/DDBJ databases">
        <title>Subsurface microbial communities from deep shales in Ohio and West Virginia, USA.</title>
        <authorList>
            <person name="Wrighton K."/>
        </authorList>
    </citation>
    <scope>NUCLEOTIDE SEQUENCE [LARGE SCALE GENOMIC DNA]</scope>
    <source>
        <strain evidence="14 15">MA284_T2</strain>
    </source>
</reference>
<evidence type="ECO:0000256" key="4">
    <source>
        <dbReference type="ARBA" id="ARBA00022679"/>
    </source>
</evidence>
<comment type="caution">
    <text evidence="14">The sequence shown here is derived from an EMBL/GenBank/DDBJ whole genome shotgun (WGS) entry which is preliminary data.</text>
</comment>
<dbReference type="CDD" id="cd01672">
    <property type="entry name" value="TMPK"/>
    <property type="match status" value="1"/>
</dbReference>
<dbReference type="Gene3D" id="3.40.50.300">
    <property type="entry name" value="P-loop containing nucleotide triphosphate hydrolases"/>
    <property type="match status" value="1"/>
</dbReference>
<dbReference type="EMBL" id="SNWX01000001">
    <property type="protein sequence ID" value="TDO95026.1"/>
    <property type="molecule type" value="Genomic_DNA"/>
</dbReference>
<keyword evidence="8 11" id="KW-0067">ATP-binding</keyword>
<evidence type="ECO:0000256" key="12">
    <source>
        <dbReference type="SAM" id="Phobius"/>
    </source>
</evidence>
<dbReference type="PANTHER" id="PTHR10344">
    <property type="entry name" value="THYMIDYLATE KINASE"/>
    <property type="match status" value="1"/>
</dbReference>
<dbReference type="NCBIfam" id="TIGR00041">
    <property type="entry name" value="DTMP_kinase"/>
    <property type="match status" value="1"/>
</dbReference>
<evidence type="ECO:0000256" key="2">
    <source>
        <dbReference type="ARBA" id="ARBA00012980"/>
    </source>
</evidence>
<feature type="transmembrane region" description="Helical" evidence="12">
    <location>
        <begin position="21"/>
        <end position="42"/>
    </location>
</feature>
<name>A0A4R6M241_9FIRM</name>
<comment type="catalytic activity">
    <reaction evidence="9 11">
        <text>dTMP + ATP = dTDP + ADP</text>
        <dbReference type="Rhea" id="RHEA:13517"/>
        <dbReference type="ChEBI" id="CHEBI:30616"/>
        <dbReference type="ChEBI" id="CHEBI:58369"/>
        <dbReference type="ChEBI" id="CHEBI:63528"/>
        <dbReference type="ChEBI" id="CHEBI:456216"/>
        <dbReference type="EC" id="2.7.4.9"/>
    </reaction>
</comment>
<comment type="function">
    <text evidence="10 11">Phosphorylation of dTMP to form dTDP in both de novo and salvage pathways of dTTP synthesis.</text>
</comment>
<evidence type="ECO:0000259" key="13">
    <source>
        <dbReference type="Pfam" id="PF02223"/>
    </source>
</evidence>
<evidence type="ECO:0000256" key="5">
    <source>
        <dbReference type="ARBA" id="ARBA00022727"/>
    </source>
</evidence>
<evidence type="ECO:0000256" key="10">
    <source>
        <dbReference type="ARBA" id="ARBA00057735"/>
    </source>
</evidence>